<evidence type="ECO:0000313" key="13">
    <source>
        <dbReference type="EMBL" id="TGU74248.1"/>
    </source>
</evidence>
<keyword evidence="3" id="KW-1134">Transmembrane beta strand</keyword>
<evidence type="ECO:0000256" key="6">
    <source>
        <dbReference type="ARBA" id="ARBA00023065"/>
    </source>
</evidence>
<dbReference type="PROSITE" id="PS51123">
    <property type="entry name" value="OMPA_2"/>
    <property type="match status" value="2"/>
</dbReference>
<dbReference type="AlphaFoldDB" id="A0A4S1CKI6"/>
<organism evidence="13 14">
    <name type="scientific">Geomonas terrae</name>
    <dbReference type="NCBI Taxonomy" id="2562681"/>
    <lineage>
        <taxon>Bacteria</taxon>
        <taxon>Pseudomonadati</taxon>
        <taxon>Thermodesulfobacteriota</taxon>
        <taxon>Desulfuromonadia</taxon>
        <taxon>Geobacterales</taxon>
        <taxon>Geobacteraceae</taxon>
        <taxon>Geomonas</taxon>
    </lineage>
</organism>
<name>A0A4S1CKI6_9BACT</name>
<evidence type="ECO:0000259" key="12">
    <source>
        <dbReference type="PROSITE" id="PS51123"/>
    </source>
</evidence>
<dbReference type="GO" id="GO:0015288">
    <property type="term" value="F:porin activity"/>
    <property type="evidence" value="ECO:0007669"/>
    <property type="project" value="UniProtKB-KW"/>
</dbReference>
<feature type="signal peptide" evidence="11">
    <location>
        <begin position="1"/>
        <end position="23"/>
    </location>
</feature>
<dbReference type="InterPro" id="IPR006665">
    <property type="entry name" value="OmpA-like"/>
</dbReference>
<dbReference type="Proteomes" id="UP000306416">
    <property type="component" value="Unassembled WGS sequence"/>
</dbReference>
<dbReference type="InterPro" id="IPR030820">
    <property type="entry name" value="OMP_myx_plus_Proteobacteria"/>
</dbReference>
<dbReference type="SUPFAM" id="SSF56925">
    <property type="entry name" value="OMPA-like"/>
    <property type="match status" value="1"/>
</dbReference>
<dbReference type="CDD" id="cd07185">
    <property type="entry name" value="OmpA_C-like"/>
    <property type="match status" value="2"/>
</dbReference>
<dbReference type="InterPro" id="IPR036737">
    <property type="entry name" value="OmpA-like_sf"/>
</dbReference>
<dbReference type="PANTHER" id="PTHR30329">
    <property type="entry name" value="STATOR ELEMENT OF FLAGELLAR MOTOR COMPLEX"/>
    <property type="match status" value="1"/>
</dbReference>
<dbReference type="GO" id="GO:0046930">
    <property type="term" value="C:pore complex"/>
    <property type="evidence" value="ECO:0007669"/>
    <property type="project" value="UniProtKB-KW"/>
</dbReference>
<feature type="domain" description="OmpA-like" evidence="12">
    <location>
        <begin position="334"/>
        <end position="452"/>
    </location>
</feature>
<sequence>MKKYLLFVLVPALLFTMLPKAHAEVKAESFSLSPYIGGYTFIGKEHLETMPVYGLRAGYNFTRHFGLEAVFDYISTEGKRNSGIGDVDAYNYHLDMLYHFMPEARLVPYVAAGFGGHSREYEGGDDVSRPAFNYGVGAKYFLTEAMALRGDVRHLILRDDGETYHNLEYTVGVDFIFGGVKEAPAAAEAAPAPVAEEPPLEPVPAAEPAPGHYKYCVTLHGEYDINRAAVRPEDKDEIAVVGEFMKKYPTTTAVLEGHTDNVGAPEYNLELSKRRAEAVVDSLVKNYGIDRSRLEARGYGMSRPVASNATDEGRQANRRVEAIIDCAFDVKEVKPPERLCMGLVVDFDTAKADIKPQYRDELAKVADYMKKYPTTTAVIEGHTDNVGGYDYNMKLSLERAENTVRYLVDNFGIEKSRLSAKGYGYTRRIAYNNTAEGRAKNRRINAVIDCVVKK</sequence>
<dbReference type="InterPro" id="IPR006664">
    <property type="entry name" value="OMP_bac"/>
</dbReference>
<dbReference type="PRINTS" id="PR01021">
    <property type="entry name" value="OMPADOMAIN"/>
</dbReference>
<dbReference type="PANTHER" id="PTHR30329:SF21">
    <property type="entry name" value="LIPOPROTEIN YIAD-RELATED"/>
    <property type="match status" value="1"/>
</dbReference>
<evidence type="ECO:0000313" key="14">
    <source>
        <dbReference type="Proteomes" id="UP000306416"/>
    </source>
</evidence>
<keyword evidence="5 11" id="KW-0732">Signal</keyword>
<keyword evidence="7" id="KW-0626">Porin</keyword>
<feature type="chain" id="PRO_5020181732" evidence="11">
    <location>
        <begin position="24"/>
        <end position="454"/>
    </location>
</feature>
<evidence type="ECO:0000256" key="1">
    <source>
        <dbReference type="ARBA" id="ARBA00004571"/>
    </source>
</evidence>
<comment type="caution">
    <text evidence="13">The sequence shown here is derived from an EMBL/GenBank/DDBJ whole genome shotgun (WGS) entry which is preliminary data.</text>
</comment>
<dbReference type="Pfam" id="PF13505">
    <property type="entry name" value="OMP_b-brl"/>
    <property type="match status" value="1"/>
</dbReference>
<dbReference type="InterPro" id="IPR011250">
    <property type="entry name" value="OMP/PagP_B-barrel"/>
</dbReference>
<evidence type="ECO:0000256" key="4">
    <source>
        <dbReference type="ARBA" id="ARBA00022692"/>
    </source>
</evidence>
<comment type="subcellular location">
    <subcellularLocation>
        <location evidence="1">Cell outer membrane</location>
        <topology evidence="1">Multi-pass membrane protein</topology>
    </subcellularLocation>
</comment>
<dbReference type="GO" id="GO:0006811">
    <property type="term" value="P:monoatomic ion transport"/>
    <property type="evidence" value="ECO:0007669"/>
    <property type="project" value="UniProtKB-KW"/>
</dbReference>
<evidence type="ECO:0000256" key="8">
    <source>
        <dbReference type="ARBA" id="ARBA00023136"/>
    </source>
</evidence>
<keyword evidence="9" id="KW-0998">Cell outer membrane</keyword>
<dbReference type="EMBL" id="SRSC01000001">
    <property type="protein sequence ID" value="TGU74248.1"/>
    <property type="molecule type" value="Genomic_DNA"/>
</dbReference>
<dbReference type="Gene3D" id="3.30.1330.60">
    <property type="entry name" value="OmpA-like domain"/>
    <property type="match status" value="2"/>
</dbReference>
<evidence type="ECO:0000256" key="2">
    <source>
        <dbReference type="ARBA" id="ARBA00022448"/>
    </source>
</evidence>
<evidence type="ECO:0000256" key="11">
    <source>
        <dbReference type="SAM" id="SignalP"/>
    </source>
</evidence>
<keyword evidence="2" id="KW-0813">Transport</keyword>
<evidence type="ECO:0000256" key="9">
    <source>
        <dbReference type="ARBA" id="ARBA00023237"/>
    </source>
</evidence>
<reference evidence="13 14" key="1">
    <citation type="submission" date="2019-04" db="EMBL/GenBank/DDBJ databases">
        <title>Geobacter oryzae sp. nov., ferric-reducing bacteria isolated from paddy soil.</title>
        <authorList>
            <person name="Xu Z."/>
            <person name="Masuda Y."/>
            <person name="Itoh H."/>
            <person name="Senoo K."/>
        </authorList>
    </citation>
    <scope>NUCLEOTIDE SEQUENCE [LARGE SCALE GENOMIC DNA]</scope>
    <source>
        <strain evidence="13 14">Red111</strain>
    </source>
</reference>
<dbReference type="InterPro" id="IPR050330">
    <property type="entry name" value="Bact_OuterMem_StrucFunc"/>
</dbReference>
<protein>
    <submittedName>
        <fullName evidence="13">Outer membrane beta-barrel domain-containing protein</fullName>
    </submittedName>
</protein>
<evidence type="ECO:0000256" key="5">
    <source>
        <dbReference type="ARBA" id="ARBA00022729"/>
    </source>
</evidence>
<proteinExistence type="predicted"/>
<dbReference type="SUPFAM" id="SSF103088">
    <property type="entry name" value="OmpA-like"/>
    <property type="match status" value="2"/>
</dbReference>
<keyword evidence="14" id="KW-1185">Reference proteome</keyword>
<evidence type="ECO:0000256" key="10">
    <source>
        <dbReference type="PROSITE-ProRule" id="PRU00473"/>
    </source>
</evidence>
<dbReference type="Pfam" id="PF00691">
    <property type="entry name" value="OmpA"/>
    <property type="match status" value="2"/>
</dbReference>
<keyword evidence="8 10" id="KW-0472">Membrane</keyword>
<gene>
    <name evidence="13" type="ORF">E4633_01910</name>
</gene>
<keyword evidence="6" id="KW-0406">Ion transport</keyword>
<accession>A0A4S1CKI6</accession>
<dbReference type="Gene3D" id="2.40.160.20">
    <property type="match status" value="1"/>
</dbReference>
<dbReference type="GO" id="GO:0009279">
    <property type="term" value="C:cell outer membrane"/>
    <property type="evidence" value="ECO:0007669"/>
    <property type="project" value="UniProtKB-SubCell"/>
</dbReference>
<dbReference type="NCBIfam" id="TIGR04565">
    <property type="entry name" value="OMP_myx_plus"/>
    <property type="match status" value="1"/>
</dbReference>
<feature type="domain" description="OmpA-like" evidence="12">
    <location>
        <begin position="217"/>
        <end position="328"/>
    </location>
</feature>
<dbReference type="InterPro" id="IPR027385">
    <property type="entry name" value="Beta-barrel_OMP"/>
</dbReference>
<dbReference type="RefSeq" id="WP_135868583.1">
    <property type="nucleotide sequence ID" value="NZ_SRSC01000001.1"/>
</dbReference>
<evidence type="ECO:0000256" key="7">
    <source>
        <dbReference type="ARBA" id="ARBA00023114"/>
    </source>
</evidence>
<keyword evidence="4" id="KW-0812">Transmembrane</keyword>
<evidence type="ECO:0000256" key="3">
    <source>
        <dbReference type="ARBA" id="ARBA00022452"/>
    </source>
</evidence>